<evidence type="ECO:0000256" key="1">
    <source>
        <dbReference type="SAM" id="Coils"/>
    </source>
</evidence>
<accession>A0A0F8XVZ5</accession>
<protein>
    <submittedName>
        <fullName evidence="2">Uncharacterized protein</fullName>
    </submittedName>
</protein>
<reference evidence="2" key="1">
    <citation type="journal article" date="2015" name="Nature">
        <title>Complex archaea that bridge the gap between prokaryotes and eukaryotes.</title>
        <authorList>
            <person name="Spang A."/>
            <person name="Saw J.H."/>
            <person name="Jorgensen S.L."/>
            <person name="Zaremba-Niedzwiedzka K."/>
            <person name="Martijn J."/>
            <person name="Lind A.E."/>
            <person name="van Eijk R."/>
            <person name="Schleper C."/>
            <person name="Guy L."/>
            <person name="Ettema T.J."/>
        </authorList>
    </citation>
    <scope>NUCLEOTIDE SEQUENCE</scope>
</reference>
<proteinExistence type="predicted"/>
<dbReference type="AlphaFoldDB" id="A0A0F8XVZ5"/>
<feature type="coiled-coil region" evidence="1">
    <location>
        <begin position="62"/>
        <end position="96"/>
    </location>
</feature>
<keyword evidence="1" id="KW-0175">Coiled coil</keyword>
<gene>
    <name evidence="2" type="ORF">LCGC14_2896840</name>
</gene>
<organism evidence="2">
    <name type="scientific">marine sediment metagenome</name>
    <dbReference type="NCBI Taxonomy" id="412755"/>
    <lineage>
        <taxon>unclassified sequences</taxon>
        <taxon>metagenomes</taxon>
        <taxon>ecological metagenomes</taxon>
    </lineage>
</organism>
<sequence length="109" mass="12779">MIKIEIDRVVYDVEVLGDKIVIEFENDEGYGDDELIFLNKDIVYKICELIPNEITAKLIEDKQRAEREAANSYAKMREAMRRVLKAEGELAKVEARRFRHTRISYRTLG</sequence>
<comment type="caution">
    <text evidence="2">The sequence shown here is derived from an EMBL/GenBank/DDBJ whole genome shotgun (WGS) entry which is preliminary data.</text>
</comment>
<name>A0A0F8XVZ5_9ZZZZ</name>
<evidence type="ECO:0000313" key="2">
    <source>
        <dbReference type="EMBL" id="KKK73138.1"/>
    </source>
</evidence>
<dbReference type="EMBL" id="LAZR01056924">
    <property type="protein sequence ID" value="KKK73138.1"/>
    <property type="molecule type" value="Genomic_DNA"/>
</dbReference>